<dbReference type="EMBL" id="PGOL01004260">
    <property type="protein sequence ID" value="PKI37919.1"/>
    <property type="molecule type" value="Genomic_DNA"/>
</dbReference>
<evidence type="ECO:0000313" key="15">
    <source>
        <dbReference type="Proteomes" id="UP000233551"/>
    </source>
</evidence>
<reference evidence="12" key="2">
    <citation type="submission" date="2017-06" db="EMBL/GenBank/DDBJ databases">
        <title>The pomegranate genome and the genomics of punicalagin biosynthesis.</title>
        <authorList>
            <person name="Xu C."/>
        </authorList>
    </citation>
    <scope>NUCLEOTIDE SEQUENCE [LARGE SCALE GENOMIC DNA]</scope>
    <source>
        <tissue evidence="12">Fresh leaf</tissue>
    </source>
</reference>
<dbReference type="EMBL" id="MTKT01005615">
    <property type="protein sequence ID" value="OWM65431.1"/>
    <property type="molecule type" value="Genomic_DNA"/>
</dbReference>
<dbReference type="AlphaFoldDB" id="A0A218VZH4"/>
<evidence type="ECO:0000256" key="3">
    <source>
        <dbReference type="ARBA" id="ARBA00022801"/>
    </source>
</evidence>
<evidence type="ECO:0000313" key="13">
    <source>
        <dbReference type="EMBL" id="PKI37919.1"/>
    </source>
</evidence>
<dbReference type="GO" id="GO:0016020">
    <property type="term" value="C:membrane"/>
    <property type="evidence" value="ECO:0007669"/>
    <property type="project" value="TreeGrafter"/>
</dbReference>
<evidence type="ECO:0000256" key="8">
    <source>
        <dbReference type="ARBA" id="ARBA00049175"/>
    </source>
</evidence>
<evidence type="ECO:0000256" key="5">
    <source>
        <dbReference type="ARBA" id="ARBA00031370"/>
    </source>
</evidence>
<reference evidence="13 15" key="3">
    <citation type="submission" date="2017-11" db="EMBL/GenBank/DDBJ databases">
        <title>De-novo sequencing of pomegranate (Punica granatum L.) genome.</title>
        <authorList>
            <person name="Akparov Z."/>
            <person name="Amiraslanov A."/>
            <person name="Hajiyeva S."/>
            <person name="Abbasov M."/>
            <person name="Kaur K."/>
            <person name="Hamwieh A."/>
            <person name="Solovyev V."/>
            <person name="Salamov A."/>
            <person name="Braich B."/>
            <person name="Kosarev P."/>
            <person name="Mahmoud A."/>
            <person name="Hajiyev E."/>
            <person name="Babayeva S."/>
            <person name="Izzatullayeva V."/>
            <person name="Mammadov A."/>
            <person name="Mammadov A."/>
            <person name="Sharifova S."/>
            <person name="Ojaghi J."/>
            <person name="Eynullazada K."/>
            <person name="Bayramov B."/>
            <person name="Abdulazimova A."/>
            <person name="Shahmuradov I."/>
        </authorList>
    </citation>
    <scope>NUCLEOTIDE SEQUENCE [LARGE SCALE GENOMIC DNA]</scope>
    <source>
        <strain evidence="13">AG2017</strain>
        <strain evidence="15">cv. AG2017</strain>
        <tissue evidence="13">Leaf</tissue>
    </source>
</reference>
<keyword evidence="10" id="KW-0547">Nucleotide-binding</keyword>
<gene>
    <name evidence="12" type="ORF">CDL15_Pgr009021</name>
    <name evidence="13" type="ORF">CRG98_041694</name>
</gene>
<dbReference type="GO" id="GO:0004050">
    <property type="term" value="F:apyrase activity"/>
    <property type="evidence" value="ECO:0007669"/>
    <property type="project" value="UniProtKB-EC"/>
</dbReference>
<dbReference type="InterPro" id="IPR000407">
    <property type="entry name" value="GDA1_CD39_NTPase"/>
</dbReference>
<proteinExistence type="inferred from homology"/>
<evidence type="ECO:0000256" key="1">
    <source>
        <dbReference type="ARBA" id="ARBA00009283"/>
    </source>
</evidence>
<feature type="binding site" evidence="10">
    <location>
        <begin position="231"/>
        <end position="235"/>
    </location>
    <ligand>
        <name>ATP</name>
        <dbReference type="ChEBI" id="CHEBI:30616"/>
    </ligand>
</feature>
<accession>A0A218VZH4</accession>
<evidence type="ECO:0000256" key="7">
    <source>
        <dbReference type="ARBA" id="ARBA00032306"/>
    </source>
</evidence>
<name>A0A218VZH4_PUNGR</name>
<dbReference type="GeneID" id="116213796"/>
<evidence type="ECO:0000256" key="6">
    <source>
        <dbReference type="ARBA" id="ARBA00031428"/>
    </source>
</evidence>
<dbReference type="Proteomes" id="UP000233551">
    <property type="component" value="Unassembled WGS sequence"/>
</dbReference>
<dbReference type="GO" id="GO:0009134">
    <property type="term" value="P:nucleoside diphosphate catabolic process"/>
    <property type="evidence" value="ECO:0007669"/>
    <property type="project" value="TreeGrafter"/>
</dbReference>
<comment type="similarity">
    <text evidence="1">Belongs to the GDA1/CD39 NTPase family.</text>
</comment>
<evidence type="ECO:0000256" key="2">
    <source>
        <dbReference type="ARBA" id="ARBA00012148"/>
    </source>
</evidence>
<sequence>MEPKSPSKLKLLSSGSHSCRGKLKICALVTVTLLILAVGLYFAIQLGKAHIFVSESYFTVVVDCGSTRTRVYVYELLSRGVTKWELPVLVHSYPESSMKNHLRKGSCEYHCLQTEPGLDKFVGNASGVRSSLEPLINWAEQWVPIEKHKETPIFVLATAGLRRLGNEHAMKVLDDVEAVLEEHEFLHNRSWIRVLSGREEAYYGWVALNYQMGRLGSPSNLSTLGLLDLGGSSLQIAVEENHAINEKYLVSSKLGSIEHEVLAYSLPSFGLNAAFERSIATLLQRQTLEESRTDAYRVRHPCLDSNSEQNFTCYDCFGINATDKKTSSSSTQKTEVTSLHVVGEPNWEECVILARTAAANSSGLFNNFIKDSLVGKADFSSSTGTNALNTLSVAPPNTSFHALSGFFAVHSKLKLKQEANFTDVLEKGQQLCSRLWKNSSSASENRNYGERFCFQVPYIASLIHNALSLLNNNITFGPRDVSWTLGAALVEGEFIWQNSSETLGTALSLNITNFFSSTLFLLVLLICLGLVVHRRQIKFPMLGKKRIAAGVSLPSYIKRQQN</sequence>
<dbReference type="PANTHER" id="PTHR11782">
    <property type="entry name" value="ADENOSINE/GUANOSINE DIPHOSPHATASE"/>
    <property type="match status" value="1"/>
</dbReference>
<dbReference type="STRING" id="22663.A0A218VZH4"/>
<evidence type="ECO:0000313" key="14">
    <source>
        <dbReference type="Proteomes" id="UP000197138"/>
    </source>
</evidence>
<reference evidence="14" key="1">
    <citation type="journal article" date="2017" name="Plant J.">
        <title>The pomegranate (Punica granatum L.) genome and the genomics of punicalagin biosynthesis.</title>
        <authorList>
            <person name="Qin G."/>
            <person name="Xu C."/>
            <person name="Ming R."/>
            <person name="Tang H."/>
            <person name="Guyot R."/>
            <person name="Kramer E.M."/>
            <person name="Hu Y."/>
            <person name="Yi X."/>
            <person name="Qi Y."/>
            <person name="Xu X."/>
            <person name="Gao Z."/>
            <person name="Pan H."/>
            <person name="Jian J."/>
            <person name="Tian Y."/>
            <person name="Yue Z."/>
            <person name="Xu Y."/>
        </authorList>
    </citation>
    <scope>NUCLEOTIDE SEQUENCE [LARGE SCALE GENOMIC DNA]</scope>
    <source>
        <strain evidence="14">cv. Dabenzi</strain>
    </source>
</reference>
<protein>
    <recommendedName>
        <fullName evidence="2">apyrase</fullName>
        <ecNumber evidence="2">3.6.1.5</ecNumber>
    </recommendedName>
    <alternativeName>
        <fullName evidence="6">ATP-diphosphatase</fullName>
    </alternativeName>
    <alternativeName>
        <fullName evidence="7">ATP-diphosphohydrolase</fullName>
    </alternativeName>
    <alternativeName>
        <fullName evidence="4">Adenosine diphosphatase</fullName>
    </alternativeName>
    <alternativeName>
        <fullName evidence="5">NTPDase</fullName>
    </alternativeName>
</protein>
<dbReference type="PANTHER" id="PTHR11782:SF92">
    <property type="entry name" value="APYRASE 7"/>
    <property type="match status" value="1"/>
</dbReference>
<keyword evidence="11" id="KW-1133">Transmembrane helix</keyword>
<dbReference type="GO" id="GO:0005524">
    <property type="term" value="F:ATP binding"/>
    <property type="evidence" value="ECO:0007669"/>
    <property type="project" value="UniProtKB-KW"/>
</dbReference>
<keyword evidence="15" id="KW-1185">Reference proteome</keyword>
<evidence type="ECO:0000256" key="4">
    <source>
        <dbReference type="ARBA" id="ARBA00030084"/>
    </source>
</evidence>
<evidence type="ECO:0000313" key="12">
    <source>
        <dbReference type="EMBL" id="OWM65431.1"/>
    </source>
</evidence>
<dbReference type="EC" id="3.6.1.5" evidence="2"/>
<dbReference type="OrthoDB" id="6372431at2759"/>
<comment type="caution">
    <text evidence="12">The sequence shown here is derived from an EMBL/GenBank/DDBJ whole genome shotgun (WGS) entry which is preliminary data.</text>
</comment>
<keyword evidence="10" id="KW-0067">ATP-binding</keyword>
<evidence type="ECO:0000256" key="11">
    <source>
        <dbReference type="SAM" id="Phobius"/>
    </source>
</evidence>
<dbReference type="Gene3D" id="3.30.420.150">
    <property type="entry name" value="Exopolyphosphatase. Domain 2"/>
    <property type="match status" value="1"/>
</dbReference>
<dbReference type="Gene3D" id="3.30.420.40">
    <property type="match status" value="1"/>
</dbReference>
<organism evidence="12 14">
    <name type="scientific">Punica granatum</name>
    <name type="common">Pomegranate</name>
    <dbReference type="NCBI Taxonomy" id="22663"/>
    <lineage>
        <taxon>Eukaryota</taxon>
        <taxon>Viridiplantae</taxon>
        <taxon>Streptophyta</taxon>
        <taxon>Embryophyta</taxon>
        <taxon>Tracheophyta</taxon>
        <taxon>Spermatophyta</taxon>
        <taxon>Magnoliopsida</taxon>
        <taxon>eudicotyledons</taxon>
        <taxon>Gunneridae</taxon>
        <taxon>Pentapetalae</taxon>
        <taxon>rosids</taxon>
        <taxon>malvids</taxon>
        <taxon>Myrtales</taxon>
        <taxon>Lythraceae</taxon>
        <taxon>Punica</taxon>
    </lineage>
</organism>
<keyword evidence="11" id="KW-0472">Membrane</keyword>
<evidence type="ECO:0000256" key="9">
    <source>
        <dbReference type="PIRSR" id="PIRSR600407-1"/>
    </source>
</evidence>
<feature type="transmembrane region" description="Helical" evidence="11">
    <location>
        <begin position="21"/>
        <end position="44"/>
    </location>
</feature>
<feature type="active site" description="Proton acceptor" evidence="9">
    <location>
        <position position="200"/>
    </location>
</feature>
<feature type="transmembrane region" description="Helical" evidence="11">
    <location>
        <begin position="514"/>
        <end position="532"/>
    </location>
</feature>
<dbReference type="Proteomes" id="UP000197138">
    <property type="component" value="Unassembled WGS sequence"/>
</dbReference>
<keyword evidence="3" id="KW-0378">Hydrolase</keyword>
<keyword evidence="11" id="KW-0812">Transmembrane</keyword>
<evidence type="ECO:0000256" key="10">
    <source>
        <dbReference type="PIRSR" id="PIRSR600407-2"/>
    </source>
</evidence>
<dbReference type="GO" id="GO:0017110">
    <property type="term" value="F:nucleoside diphosphate phosphatase activity"/>
    <property type="evidence" value="ECO:0007669"/>
    <property type="project" value="TreeGrafter"/>
</dbReference>
<comment type="catalytic activity">
    <reaction evidence="8">
        <text>a ribonucleoside 5'-triphosphate + 2 H2O = a ribonucleoside 5'-phosphate + 2 phosphate + 2 H(+)</text>
        <dbReference type="Rhea" id="RHEA:36795"/>
        <dbReference type="ChEBI" id="CHEBI:15377"/>
        <dbReference type="ChEBI" id="CHEBI:15378"/>
        <dbReference type="ChEBI" id="CHEBI:43474"/>
        <dbReference type="ChEBI" id="CHEBI:58043"/>
        <dbReference type="ChEBI" id="CHEBI:61557"/>
        <dbReference type="EC" id="3.6.1.5"/>
    </reaction>
</comment>
<dbReference type="Pfam" id="PF01150">
    <property type="entry name" value="GDA1_CD39"/>
    <property type="match status" value="1"/>
</dbReference>